<evidence type="ECO:0000256" key="10">
    <source>
        <dbReference type="ARBA" id="ARBA00023136"/>
    </source>
</evidence>
<feature type="transmembrane region" description="Helical" evidence="12">
    <location>
        <begin position="205"/>
        <end position="229"/>
    </location>
</feature>
<evidence type="ECO:0000256" key="12">
    <source>
        <dbReference type="SAM" id="Phobius"/>
    </source>
</evidence>
<dbReference type="PANTHER" id="PTHR30175:SF1">
    <property type="entry name" value="PTS SYSTEM ARBUTIN-, CELLOBIOSE-, AND SALICIN-SPECIFIC EIIBC COMPONENT-RELATED"/>
    <property type="match status" value="1"/>
</dbReference>
<evidence type="ECO:0000256" key="8">
    <source>
        <dbReference type="ARBA" id="ARBA00022777"/>
    </source>
</evidence>
<dbReference type="InterPro" id="IPR001996">
    <property type="entry name" value="PTS_IIB_1"/>
</dbReference>
<keyword evidence="6" id="KW-0598">Phosphotransferase system</keyword>
<dbReference type="GO" id="GO:0090589">
    <property type="term" value="F:protein-phosphocysteine-trehalose phosphotransferase system transporter activity"/>
    <property type="evidence" value="ECO:0007669"/>
    <property type="project" value="TreeGrafter"/>
</dbReference>
<keyword evidence="2" id="KW-0813">Transport</keyword>
<keyword evidence="5" id="KW-0808">Transferase</keyword>
<feature type="active site" description="Phosphocysteine intermediate; for EIIB activity" evidence="11">
    <location>
        <position position="26"/>
    </location>
</feature>
<dbReference type="PROSITE" id="PS51103">
    <property type="entry name" value="PTS_EIIC_TYPE_1"/>
    <property type="match status" value="1"/>
</dbReference>
<dbReference type="PANTHER" id="PTHR30175">
    <property type="entry name" value="PHOSPHOTRANSFERASE SYSTEM TRANSPORT PROTEIN"/>
    <property type="match status" value="1"/>
</dbReference>
<evidence type="ECO:0000256" key="1">
    <source>
        <dbReference type="ARBA" id="ARBA00004651"/>
    </source>
</evidence>
<dbReference type="AlphaFoldDB" id="A0A921LN92"/>
<feature type="transmembrane region" description="Helical" evidence="12">
    <location>
        <begin position="107"/>
        <end position="132"/>
    </location>
</feature>
<evidence type="ECO:0000256" key="2">
    <source>
        <dbReference type="ARBA" id="ARBA00022448"/>
    </source>
</evidence>
<keyword evidence="10 12" id="KW-0472">Membrane</keyword>
<dbReference type="InterPro" id="IPR013013">
    <property type="entry name" value="PTS_EIIC_1"/>
</dbReference>
<feature type="transmembrane region" description="Helical" evidence="12">
    <location>
        <begin position="425"/>
        <end position="446"/>
    </location>
</feature>
<dbReference type="FunFam" id="3.30.1360.60:FF:000001">
    <property type="entry name" value="PTS system glucose-specific IIBC component PtsG"/>
    <property type="match status" value="1"/>
</dbReference>
<dbReference type="Pfam" id="PF02378">
    <property type="entry name" value="PTS_EIIC"/>
    <property type="match status" value="1"/>
</dbReference>
<evidence type="ECO:0000256" key="9">
    <source>
        <dbReference type="ARBA" id="ARBA00022989"/>
    </source>
</evidence>
<keyword evidence="4" id="KW-0762">Sugar transport</keyword>
<dbReference type="CDD" id="cd00212">
    <property type="entry name" value="PTS_IIB_glc"/>
    <property type="match status" value="1"/>
</dbReference>
<evidence type="ECO:0000259" key="14">
    <source>
        <dbReference type="PROSITE" id="PS51103"/>
    </source>
</evidence>
<feature type="domain" description="PTS EIIB type-1" evidence="13">
    <location>
        <begin position="4"/>
        <end position="86"/>
    </location>
</feature>
<gene>
    <name evidence="15" type="ORF">K8V20_04055</name>
</gene>
<keyword evidence="3" id="KW-1003">Cell membrane</keyword>
<evidence type="ECO:0000256" key="4">
    <source>
        <dbReference type="ARBA" id="ARBA00022597"/>
    </source>
</evidence>
<evidence type="ECO:0000256" key="11">
    <source>
        <dbReference type="PROSITE-ProRule" id="PRU00421"/>
    </source>
</evidence>
<evidence type="ECO:0000256" key="7">
    <source>
        <dbReference type="ARBA" id="ARBA00022692"/>
    </source>
</evidence>
<dbReference type="InterPro" id="IPR036878">
    <property type="entry name" value="Glu_permease_IIB"/>
</dbReference>
<feature type="transmembrane region" description="Helical" evidence="12">
    <location>
        <begin position="286"/>
        <end position="314"/>
    </location>
</feature>
<dbReference type="GO" id="GO:0008982">
    <property type="term" value="F:protein-N(PI)-phosphohistidine-sugar phosphotransferase activity"/>
    <property type="evidence" value="ECO:0007669"/>
    <property type="project" value="InterPro"/>
</dbReference>
<evidence type="ECO:0000256" key="3">
    <source>
        <dbReference type="ARBA" id="ARBA00022475"/>
    </source>
</evidence>
<feature type="transmembrane region" description="Helical" evidence="12">
    <location>
        <begin position="356"/>
        <end position="376"/>
    </location>
</feature>
<dbReference type="Pfam" id="PF00367">
    <property type="entry name" value="PTS_EIIB"/>
    <property type="match status" value="1"/>
</dbReference>
<evidence type="ECO:0000313" key="16">
    <source>
        <dbReference type="Proteomes" id="UP000782880"/>
    </source>
</evidence>
<dbReference type="PROSITE" id="PS51098">
    <property type="entry name" value="PTS_EIIB_TYPE_1"/>
    <property type="match status" value="1"/>
</dbReference>
<dbReference type="GO" id="GO:0015771">
    <property type="term" value="P:trehalose transport"/>
    <property type="evidence" value="ECO:0007669"/>
    <property type="project" value="TreeGrafter"/>
</dbReference>
<dbReference type="GO" id="GO:0009401">
    <property type="term" value="P:phosphoenolpyruvate-dependent sugar phosphotransferase system"/>
    <property type="evidence" value="ECO:0007669"/>
    <property type="project" value="UniProtKB-KW"/>
</dbReference>
<comment type="subcellular location">
    <subcellularLocation>
        <location evidence="1">Cell membrane</location>
        <topology evidence="1">Multi-pass membrane protein</topology>
    </subcellularLocation>
</comment>
<dbReference type="GO" id="GO:0016301">
    <property type="term" value="F:kinase activity"/>
    <property type="evidence" value="ECO:0007669"/>
    <property type="project" value="UniProtKB-KW"/>
</dbReference>
<dbReference type="InterPro" id="IPR018113">
    <property type="entry name" value="PTrfase_EIIB_Cys"/>
</dbReference>
<dbReference type="Gene3D" id="3.30.1360.60">
    <property type="entry name" value="Glucose permease domain IIB"/>
    <property type="match status" value="1"/>
</dbReference>
<reference evidence="15" key="2">
    <citation type="submission" date="2021-09" db="EMBL/GenBank/DDBJ databases">
        <authorList>
            <person name="Gilroy R."/>
        </authorList>
    </citation>
    <scope>NUCLEOTIDE SEQUENCE</scope>
    <source>
        <strain evidence="15">ChiBcec21-2208</strain>
    </source>
</reference>
<feature type="domain" description="PTS EIIC type-1" evidence="14">
    <location>
        <begin position="106"/>
        <end position="451"/>
    </location>
</feature>
<name>A0A921LN92_9FIRM</name>
<keyword evidence="8" id="KW-0418">Kinase</keyword>
<keyword evidence="7 12" id="KW-0812">Transmembrane</keyword>
<evidence type="ECO:0000256" key="5">
    <source>
        <dbReference type="ARBA" id="ARBA00022679"/>
    </source>
</evidence>
<dbReference type="SUPFAM" id="SSF55604">
    <property type="entry name" value="Glucose permease domain IIB"/>
    <property type="match status" value="1"/>
</dbReference>
<sequence length="451" mass="47740">MTNQEIAAQVLELVGGAKNVKNVYHCATRLRFTLNAAEPVQTDALKQTDGVLNVLGSGTQIQVVIGNNVNKVYNELTLLLPAAGITAQEEHPATAEKGRLLDRIFNAISGIFAPYLPLLMCSGIVTGLLSLASSMNWIDTAGGTYALLSAASNTLFYFFPILLSFTAAKQFRTNPFVAVMIGGALIHPTFMALSEVEGGVNFLGIPLIMQSYTSTVLPAIAGVGLYAIIDHQLSKILPDSIRNLVITLVGMVVVVPLTALVFGPVGNSLSSLLGNGLNALVSFNPLIAGIIGGGLCGYMAMFGLQWGIIPIILINISNLGYDYFTPMWMMGPYAQVGVALAVFLRSKDPTLKQLSLTGFLTGLFTGVTEPILYGLLTKYKKLNLCVILGGAVGGAVVGVTRTKVMAFLFAGVLNFPGYFGPTFPYYLIGMVLAIGVAALLALVLGYEDKKA</sequence>
<protein>
    <submittedName>
        <fullName evidence="15">PTS transporter subunit EIIC</fullName>
    </submittedName>
</protein>
<feature type="transmembrane region" description="Helical" evidence="12">
    <location>
        <begin position="383"/>
        <end position="413"/>
    </location>
</feature>
<dbReference type="Proteomes" id="UP000782880">
    <property type="component" value="Unassembled WGS sequence"/>
</dbReference>
<feature type="transmembrane region" description="Helical" evidence="12">
    <location>
        <begin position="175"/>
        <end position="193"/>
    </location>
</feature>
<comment type="caution">
    <text evidence="15">The sequence shown here is derived from an EMBL/GenBank/DDBJ whole genome shotgun (WGS) entry which is preliminary data.</text>
</comment>
<evidence type="ECO:0000256" key="6">
    <source>
        <dbReference type="ARBA" id="ARBA00022683"/>
    </source>
</evidence>
<dbReference type="EMBL" id="DYVE01000104">
    <property type="protein sequence ID" value="HJG27804.1"/>
    <property type="molecule type" value="Genomic_DNA"/>
</dbReference>
<keyword evidence="9 12" id="KW-1133">Transmembrane helix</keyword>
<proteinExistence type="predicted"/>
<accession>A0A921LN92</accession>
<dbReference type="GO" id="GO:0005886">
    <property type="term" value="C:plasma membrane"/>
    <property type="evidence" value="ECO:0007669"/>
    <property type="project" value="UniProtKB-SubCell"/>
</dbReference>
<reference evidence="15" key="1">
    <citation type="journal article" date="2021" name="PeerJ">
        <title>Extensive microbial diversity within the chicken gut microbiome revealed by metagenomics and culture.</title>
        <authorList>
            <person name="Gilroy R."/>
            <person name="Ravi A."/>
            <person name="Getino M."/>
            <person name="Pursley I."/>
            <person name="Horton D.L."/>
            <person name="Alikhan N.F."/>
            <person name="Baker D."/>
            <person name="Gharbi K."/>
            <person name="Hall N."/>
            <person name="Watson M."/>
            <person name="Adriaenssens E.M."/>
            <person name="Foster-Nyarko E."/>
            <person name="Jarju S."/>
            <person name="Secka A."/>
            <person name="Antonio M."/>
            <person name="Oren A."/>
            <person name="Chaudhuri R.R."/>
            <person name="La Ragione R."/>
            <person name="Hildebrand F."/>
            <person name="Pallen M.J."/>
        </authorList>
    </citation>
    <scope>NUCLEOTIDE SEQUENCE</scope>
    <source>
        <strain evidence="15">ChiBcec21-2208</strain>
    </source>
</reference>
<organism evidence="15 16">
    <name type="scientific">Subdoligranulum variabile</name>
    <dbReference type="NCBI Taxonomy" id="214851"/>
    <lineage>
        <taxon>Bacteria</taxon>
        <taxon>Bacillati</taxon>
        <taxon>Bacillota</taxon>
        <taxon>Clostridia</taxon>
        <taxon>Eubacteriales</taxon>
        <taxon>Oscillospiraceae</taxon>
        <taxon>Subdoligranulum</taxon>
    </lineage>
</organism>
<feature type="transmembrane region" description="Helical" evidence="12">
    <location>
        <begin position="241"/>
        <end position="266"/>
    </location>
</feature>
<dbReference type="InterPro" id="IPR003352">
    <property type="entry name" value="PTS_EIIC"/>
</dbReference>
<evidence type="ECO:0000259" key="13">
    <source>
        <dbReference type="PROSITE" id="PS51098"/>
    </source>
</evidence>
<evidence type="ECO:0000313" key="15">
    <source>
        <dbReference type="EMBL" id="HJG27804.1"/>
    </source>
</evidence>
<dbReference type="InterPro" id="IPR050558">
    <property type="entry name" value="PTS_Sugar-Specific_Components"/>
</dbReference>
<feature type="transmembrane region" description="Helical" evidence="12">
    <location>
        <begin position="144"/>
        <end position="163"/>
    </location>
</feature>